<dbReference type="Pfam" id="PF13332">
    <property type="entry name" value="Fil_haemagg_2"/>
    <property type="match status" value="2"/>
</dbReference>
<dbReference type="Proteomes" id="UP000006908">
    <property type="component" value="Chromosome"/>
</dbReference>
<evidence type="ECO:0000313" key="1">
    <source>
        <dbReference type="EMBL" id="AEC16456.1"/>
    </source>
</evidence>
<dbReference type="PATRIC" id="fig|1005058.3.peg.408"/>
<organism evidence="1 2">
    <name type="scientific">Gallibacterium anatis (strain UMN179)</name>
    <name type="common">Pasteurella anatis</name>
    <dbReference type="NCBI Taxonomy" id="1005058"/>
    <lineage>
        <taxon>Bacteria</taxon>
        <taxon>Pseudomonadati</taxon>
        <taxon>Pseudomonadota</taxon>
        <taxon>Gammaproteobacteria</taxon>
        <taxon>Pasteurellales</taxon>
        <taxon>Pasteurellaceae</taxon>
        <taxon>Gallibacterium</taxon>
    </lineage>
</organism>
<sequence>MTKHDHRYDLAQGSNIDGKNVSFNTNNGDLTIQGASVVAENELIAKANNITIKEAENRIYSEDFYSEQKSGLMGSGGIGFSIGSKKETTENDQTKDYASGSQVGSLKGNTTLLAQDHYRQQGSTVSSLEGDVNIGSKKVDVLAADDKYETHYKHIMEQKGFTIAVNSPVVQAAQNVMAVVEQTHQVGESKNNRINALAAANTAWAAMRAAESVGSALSSAQALANGDIKNANVSVSLTYGEQKNVQTQHIQGNTATNSAINAGGNVTITATGADNASDINIVGSDVSGKQGTRFLADDEINFLAAKQTHQERSNNKSSGWNAGISASYGSDGFAFGVTAGGNDGKGYGNGDETTWRTSHIGDKASDTVMVSGGNTTVKGAQVLGKSIISDVENLTIASVQDTMSYTGKQKNISGQATVGYGASVSASFNQSKMNADYASVQEQSGLFAGDEGYQVNVRQHTDLTGGLITSTAQAEADGKNSFSTGTLSHSDIQNYSNYSASGFSLSGGVTISGGDAPQEIGGMKLQQVGENHKDGSSKVEYGGVAGVGTQGNWGIAKGLATALLGQVNDKGSESSVTNSAINTKNIVIRDNEAQLALTGKSAAETAQAIQKTNLHQALKKQDVETIRSDLESDLNTATEFVNNTNKIGDEIYYRIEKNEQNIYLKHKKASDCDNISCIKTSEIDVDRLSVPQTKEEAEQLARLYVHGIMNQSDEDRTIGAIQYGGKEYLNNDTLIVRRAYSSLPAELTFTIFERLRGGLDMPSIFGASNASRDQAKIWGLVDEYNRQNPTNRVNLSPVNHSLGASGTKNAMNWAKHEGMSFKNTTLNAYIVGTSYPITNDTLGSKLTGGLYDKGYTETAAGLFRDGSVEYASAPRDIVATGINLPFVPGDLSIGIGNTNTTGNNSVGIPLWDMIMGHHTKAYYRDEESVRFLKTNEKGNINIEKISEIEKHQKRIWGQTGPKTEKIEFNNVILKNKEEKK</sequence>
<protein>
    <recommendedName>
        <fullName evidence="3">Filamentous hemagglutinin</fullName>
    </recommendedName>
</protein>
<dbReference type="EMBL" id="CP002667">
    <property type="protein sequence ID" value="AEC16456.1"/>
    <property type="molecule type" value="Genomic_DNA"/>
</dbReference>
<gene>
    <name evidence="1" type="ordered locus">UMN179_00420</name>
</gene>
<dbReference type="STRING" id="1005058.UMN179_00420"/>
<dbReference type="GO" id="GO:0003824">
    <property type="term" value="F:catalytic activity"/>
    <property type="evidence" value="ECO:0007669"/>
    <property type="project" value="UniProtKB-ARBA"/>
</dbReference>
<dbReference type="RefSeq" id="WP_013745243.1">
    <property type="nucleotide sequence ID" value="NC_015460.1"/>
</dbReference>
<dbReference type="InterPro" id="IPR025157">
    <property type="entry name" value="Hemagglutinin_rpt"/>
</dbReference>
<evidence type="ECO:0000313" key="2">
    <source>
        <dbReference type="Proteomes" id="UP000006908"/>
    </source>
</evidence>
<proteinExistence type="predicted"/>
<dbReference type="HOGENOM" id="CLU_303611_0_0_6"/>
<dbReference type="eggNOG" id="COG3210">
    <property type="taxonomic scope" value="Bacteria"/>
</dbReference>
<accession>F4HC29</accession>
<dbReference type="AlphaFoldDB" id="F4HC29"/>
<dbReference type="KEGG" id="gan:UMN179_00420"/>
<reference evidence="1 2" key="1">
    <citation type="journal article" date="2011" name="J. Bacteriol.">
        <title>Complete genome sequence of Gallibacterium anatis strain UMN179, isolated from a laying hen with peritonitis.</title>
        <authorList>
            <person name="Johnson T.J."/>
            <person name="Fernandez-Alarcon C."/>
            <person name="Bojesen A.M."/>
            <person name="Nolan L.K."/>
            <person name="Trampel D.W."/>
            <person name="Seemann T."/>
        </authorList>
    </citation>
    <scope>NUCLEOTIDE SEQUENCE [LARGE SCALE GENOMIC DNA]</scope>
    <source>
        <strain evidence="1 2">UMN179</strain>
    </source>
</reference>
<evidence type="ECO:0008006" key="3">
    <source>
        <dbReference type="Google" id="ProtNLM"/>
    </source>
</evidence>
<name>F4HC29_GALAU</name>